<dbReference type="Pfam" id="PF05667">
    <property type="entry name" value="CCDC22_CC"/>
    <property type="match status" value="1"/>
</dbReference>
<dbReference type="GO" id="GO:0097602">
    <property type="term" value="F:cullin family protein binding"/>
    <property type="evidence" value="ECO:0007669"/>
    <property type="project" value="TreeGrafter"/>
</dbReference>
<dbReference type="HOGENOM" id="CLU_024231_0_0_1"/>
<dbReference type="EMBL" id="FR824171">
    <property type="protein sequence ID" value="CCA21566.1"/>
    <property type="molecule type" value="Genomic_DNA"/>
</dbReference>
<protein>
    <submittedName>
        <fullName evidence="5">Uncharacterized protein AlNc14C126G6830</fullName>
    </submittedName>
</protein>
<dbReference type="Pfam" id="PF21674">
    <property type="entry name" value="CCDC22_N"/>
    <property type="match status" value="1"/>
</dbReference>
<feature type="domain" description="CCDC22 coiled-coil" evidence="3">
    <location>
        <begin position="385"/>
        <end position="591"/>
    </location>
</feature>
<feature type="coiled-coil region" evidence="2">
    <location>
        <begin position="389"/>
        <end position="423"/>
    </location>
</feature>
<evidence type="ECO:0000256" key="2">
    <source>
        <dbReference type="SAM" id="Coils"/>
    </source>
</evidence>
<feature type="coiled-coil region" evidence="2">
    <location>
        <begin position="494"/>
        <end position="521"/>
    </location>
</feature>
<reference evidence="5" key="1">
    <citation type="journal article" date="2011" name="PLoS Biol.">
        <title>Gene gain and loss during evolution of obligate parasitism in the white rust pathogen of Arabidopsis thaliana.</title>
        <authorList>
            <person name="Kemen E."/>
            <person name="Gardiner A."/>
            <person name="Schultz-Larsen T."/>
            <person name="Kemen A.C."/>
            <person name="Balmuth A.L."/>
            <person name="Robert-Seilaniantz A."/>
            <person name="Bailey K."/>
            <person name="Holub E."/>
            <person name="Studholme D.J."/>
            <person name="Maclean D."/>
            <person name="Jones J.D."/>
        </authorList>
    </citation>
    <scope>NUCLEOTIDE SEQUENCE</scope>
</reference>
<evidence type="ECO:0000256" key="1">
    <source>
        <dbReference type="ARBA" id="ARBA00006438"/>
    </source>
</evidence>
<evidence type="ECO:0000313" key="5">
    <source>
        <dbReference type="EMBL" id="CCA21566.1"/>
    </source>
</evidence>
<dbReference type="InterPro" id="IPR048348">
    <property type="entry name" value="CCDC22_CC"/>
</dbReference>
<dbReference type="InterPro" id="IPR008530">
    <property type="entry name" value="CCDC22"/>
</dbReference>
<reference evidence="5" key="2">
    <citation type="submission" date="2011-02" db="EMBL/GenBank/DDBJ databases">
        <authorList>
            <person name="MacLean D."/>
        </authorList>
    </citation>
    <scope>NUCLEOTIDE SEQUENCE</scope>
</reference>
<sequence>MVEKKLTSDPKQLIFEKLQQYKCLPEDSIQNNQNWCDSVFNFEAVVAIAAKMLNILISQSKKLHFAAQSNRDILEFIQNLAKFDRTNTFSWPTSVATRHRLGAQLAQLVKEIGYTGECGYNHFLYPNEKETLELFSWLIEQIIPANGPHVNVLDGANGENSIKCTASSHNNLSTLGSQYDKHDMDEEDVLSAHSIKVCLQNWKKQKTLYAWPNTQIPALHGYQKLAFRTSPLLRKSWYEAAQCTSVDQDNEPLDLFDKLPLGVCKITSLSEALTLSISITDPLQKVLIPGSLIQDDPDDEAMDFANTEGFPQNTASSHCDDQDKFLDQNVSFTDTIDASAAKEPSYILSESRQEHVIHAESLEGCELEVDTARTCIEGIRIVQPVFNNVEEIKEALHDEQNRIERAEQQIAEMYHSGRTLQREVSQYRKLMEMMVDPESNFDRLKALRDRNESQLSTFTKEWEQHEEKLSEKETVLESKYQAHQKDHNHLIMCVKRVRRELKRAKLVLQEKSQTLQEVESIHKLLPKTKLTRKGYTNGILEVIKQIHKQKQDIVKIIQDIRVVQKQLNSQGEKLKRVETVGDEKLFRLAKASLDSAQPNPFTSAASSSTVASTLFPSTCPDKSSVDLSNKNLLVENYRKFTEIRQLYEELLGLIEDIGKAEDASRDLANWVSQAESRDSGRYLEQITNDIATIRQESEELLRQAANR</sequence>
<keyword evidence="2" id="KW-0175">Coiled coil</keyword>
<gene>
    <name evidence="5" type="primary">AlNc14C126G6830</name>
    <name evidence="5" type="ORF">ALNC14_077090</name>
</gene>
<accession>F0WJW4</accession>
<dbReference type="GO" id="GO:2000060">
    <property type="term" value="P:positive regulation of ubiquitin-dependent protein catabolic process"/>
    <property type="evidence" value="ECO:0007669"/>
    <property type="project" value="TreeGrafter"/>
</dbReference>
<dbReference type="PANTHER" id="PTHR15668:SF4">
    <property type="entry name" value="COILED-COIL DOMAIN-CONTAINING PROTEIN 22"/>
    <property type="match status" value="1"/>
</dbReference>
<proteinExistence type="inferred from homology"/>
<dbReference type="AlphaFoldDB" id="F0WJW4"/>
<comment type="similarity">
    <text evidence="1">Belongs to the CCDC22 family.</text>
</comment>
<name>F0WJW4_9STRA</name>
<dbReference type="PANTHER" id="PTHR15668">
    <property type="entry name" value="JM1 PROTEIN"/>
    <property type="match status" value="1"/>
</dbReference>
<dbReference type="InterPro" id="IPR048349">
    <property type="entry name" value="CCDC22_N"/>
</dbReference>
<evidence type="ECO:0000259" key="3">
    <source>
        <dbReference type="Pfam" id="PF05667"/>
    </source>
</evidence>
<evidence type="ECO:0000259" key="4">
    <source>
        <dbReference type="Pfam" id="PF21674"/>
    </source>
</evidence>
<feature type="domain" description="CCDC22 N-terminal" evidence="4">
    <location>
        <begin position="73"/>
        <end position="142"/>
    </location>
</feature>
<organism evidence="5">
    <name type="scientific">Albugo laibachii Nc14</name>
    <dbReference type="NCBI Taxonomy" id="890382"/>
    <lineage>
        <taxon>Eukaryota</taxon>
        <taxon>Sar</taxon>
        <taxon>Stramenopiles</taxon>
        <taxon>Oomycota</taxon>
        <taxon>Peronosporomycetes</taxon>
        <taxon>Albuginales</taxon>
        <taxon>Albuginaceae</taxon>
        <taxon>Albugo</taxon>
    </lineage>
</organism>